<name>Q2GMD6_CHAGB</name>
<dbReference type="InParanoid" id="Q2GMD6"/>
<dbReference type="EMBL" id="CH408036">
    <property type="protein sequence ID" value="EAQ83050.1"/>
    <property type="molecule type" value="Genomic_DNA"/>
</dbReference>
<dbReference type="VEuPathDB" id="FungiDB:CHGG_10868"/>
<dbReference type="RefSeq" id="XP_001226135.1">
    <property type="nucleotide sequence ID" value="XM_001226134.1"/>
</dbReference>
<dbReference type="HOGENOM" id="CLU_1106998_0_0_1"/>
<evidence type="ECO:0000313" key="1">
    <source>
        <dbReference type="EMBL" id="EAQ83050.1"/>
    </source>
</evidence>
<organism evidence="1 2">
    <name type="scientific">Chaetomium globosum (strain ATCC 6205 / CBS 148.51 / DSM 1962 / NBRC 6347 / NRRL 1970)</name>
    <name type="common">Soil fungus</name>
    <dbReference type="NCBI Taxonomy" id="306901"/>
    <lineage>
        <taxon>Eukaryota</taxon>
        <taxon>Fungi</taxon>
        <taxon>Dikarya</taxon>
        <taxon>Ascomycota</taxon>
        <taxon>Pezizomycotina</taxon>
        <taxon>Sordariomycetes</taxon>
        <taxon>Sordariomycetidae</taxon>
        <taxon>Sordariales</taxon>
        <taxon>Chaetomiaceae</taxon>
        <taxon>Chaetomium</taxon>
    </lineage>
</organism>
<dbReference type="AlphaFoldDB" id="Q2GMD6"/>
<reference evidence="2" key="1">
    <citation type="journal article" date="2015" name="Genome Announc.">
        <title>Draft genome sequence of the cellulolytic fungus Chaetomium globosum.</title>
        <authorList>
            <person name="Cuomo C.A."/>
            <person name="Untereiner W.A."/>
            <person name="Ma L.-J."/>
            <person name="Grabherr M."/>
            <person name="Birren B.W."/>
        </authorList>
    </citation>
    <scope>NUCLEOTIDE SEQUENCE [LARGE SCALE GENOMIC DNA]</scope>
    <source>
        <strain evidence="2">ATCC 6205 / CBS 148.51 / DSM 1962 / NBRC 6347 / NRRL 1970</strain>
    </source>
</reference>
<protein>
    <submittedName>
        <fullName evidence="1">Uncharacterized protein</fullName>
    </submittedName>
</protein>
<evidence type="ECO:0000313" key="2">
    <source>
        <dbReference type="Proteomes" id="UP000001056"/>
    </source>
</evidence>
<dbReference type="GeneID" id="4397156"/>
<gene>
    <name evidence="1" type="ORF">CHGG_10868</name>
</gene>
<accession>Q2GMD6</accession>
<sequence>MEDPSLDEDPKHHGPSVLWCVYNVEGGYRQAGGCRKGTRPWIVDAKSNGGSWSARVDFLQSGSAWGFRRVAREETLIDFKRCGLFQTQSSGHPSTRQSQSPSPHELYTDGPAHVVSCSMIRAPPGTRPVATAPSEIWPPSGCCGTKDKYNNNPAHERSPLMRRCKAAGGWRPVIAWQIRRSAFLMRVVEPKIFQRQAWRCLPRMGPVDGVDGGLPMQTIIGYFQRAVEPLAIRRRQGVGPIDDCPVPGSVI</sequence>
<dbReference type="OrthoDB" id="10286636at2759"/>
<dbReference type="Proteomes" id="UP000001056">
    <property type="component" value="Unassembled WGS sequence"/>
</dbReference>
<proteinExistence type="predicted"/>
<keyword evidence="2" id="KW-1185">Reference proteome</keyword>